<evidence type="ECO:0000313" key="2">
    <source>
        <dbReference type="EMBL" id="SBT57913.1"/>
    </source>
</evidence>
<dbReference type="EMBL" id="FLRD01001676">
    <property type="protein sequence ID" value="SBT57913.1"/>
    <property type="molecule type" value="Genomic_DNA"/>
</dbReference>
<protein>
    <submittedName>
        <fullName evidence="2">PIR Superfamily Protein</fullName>
    </submittedName>
</protein>
<dbReference type="AlphaFoldDB" id="A0A1A9AP94"/>
<proteinExistence type="predicted"/>
<evidence type="ECO:0000256" key="1">
    <source>
        <dbReference type="SAM" id="MobiDB-lite"/>
    </source>
</evidence>
<sequence length="340" mass="39110">MTLFATSEDLPSYEFYKKFNEGDSSGYYGICKAEQKIKSDEKLVQLCSKILKNLKLLDETHNGDTFRNKRCNDLNYWISEQLYKYHGVKDEQLNNSYTYIYLYTSIISINKIKPINNKCSMDFDGVTTEEKRRRKNLYDYYENYEKLEKIFTQKGKKCSKEHHEYLAKCVDLYNETQQFCTPGENYSSTKCPLFFSNSKIYYPNKDLSVMPCELEVQSEVSLELEKEAKMVSGEGVGRPPLSGVHVPGDKSDTDASSEPSLSLSKTLMSTSIPVLGSCFFFFILYRWTPVGSIIRNRLLNKGGEINGLHNNVGEELWGDSMESLNINSDRNGYQLAYQSL</sequence>
<keyword evidence="3" id="KW-1185">Reference proteome</keyword>
<accession>A0A1A9AP94</accession>
<evidence type="ECO:0000313" key="3">
    <source>
        <dbReference type="Proteomes" id="UP000078555"/>
    </source>
</evidence>
<organism evidence="2 3">
    <name type="scientific">Plasmodium ovale wallikeri</name>
    <dbReference type="NCBI Taxonomy" id="864142"/>
    <lineage>
        <taxon>Eukaryota</taxon>
        <taxon>Sar</taxon>
        <taxon>Alveolata</taxon>
        <taxon>Apicomplexa</taxon>
        <taxon>Aconoidasida</taxon>
        <taxon>Haemosporida</taxon>
        <taxon>Plasmodiidae</taxon>
        <taxon>Plasmodium</taxon>
        <taxon>Plasmodium (Plasmodium)</taxon>
    </lineage>
</organism>
<dbReference type="InterPro" id="IPR008780">
    <property type="entry name" value="Plasmodium_Vir"/>
</dbReference>
<reference evidence="3" key="1">
    <citation type="submission" date="2016-05" db="EMBL/GenBank/DDBJ databases">
        <authorList>
            <person name="Naeem Raeece"/>
        </authorList>
    </citation>
    <scope>NUCLEOTIDE SEQUENCE [LARGE SCALE GENOMIC DNA]</scope>
</reference>
<dbReference type="Proteomes" id="UP000078555">
    <property type="component" value="Unassembled WGS sequence"/>
</dbReference>
<dbReference type="Pfam" id="PF05795">
    <property type="entry name" value="Plasmodium_Vir"/>
    <property type="match status" value="2"/>
</dbReference>
<gene>
    <name evidence="2" type="ORF">POVWA1_084430</name>
</gene>
<feature type="region of interest" description="Disordered" evidence="1">
    <location>
        <begin position="233"/>
        <end position="260"/>
    </location>
</feature>
<name>A0A1A9AP94_PLAOA</name>